<evidence type="ECO:0000313" key="2">
    <source>
        <dbReference type="Proteomes" id="UP001209878"/>
    </source>
</evidence>
<keyword evidence="2" id="KW-1185">Reference proteome</keyword>
<accession>A0AAD9JJF9</accession>
<dbReference type="EMBL" id="JAODUO010002211">
    <property type="protein sequence ID" value="KAK2154201.1"/>
    <property type="molecule type" value="Genomic_DNA"/>
</dbReference>
<proteinExistence type="predicted"/>
<protein>
    <submittedName>
        <fullName evidence="1">Uncharacterized protein</fullName>
    </submittedName>
</protein>
<evidence type="ECO:0000313" key="1">
    <source>
        <dbReference type="EMBL" id="KAK2154201.1"/>
    </source>
</evidence>
<sequence length="105" mass="11843">MASSMTAVCKSAVFHLRSISRIRRYLTAAAIKQVIHAFVTSRLDVGNALLYRLPLKQVQRLQKVQNLASRLIDGAMKYSHATPLLKSHLLPMALRMEFKILPVTQ</sequence>
<reference evidence="1" key="1">
    <citation type="journal article" date="2023" name="Mol. Biol. Evol.">
        <title>Third-Generation Sequencing Reveals the Adaptive Role of the Epigenome in Three Deep-Sea Polychaetes.</title>
        <authorList>
            <person name="Perez M."/>
            <person name="Aroh O."/>
            <person name="Sun Y."/>
            <person name="Lan Y."/>
            <person name="Juniper S.K."/>
            <person name="Young C.R."/>
            <person name="Angers B."/>
            <person name="Qian P.Y."/>
        </authorList>
    </citation>
    <scope>NUCLEOTIDE SEQUENCE</scope>
    <source>
        <strain evidence="1">R07B-5</strain>
    </source>
</reference>
<dbReference type="AlphaFoldDB" id="A0AAD9JJF9"/>
<dbReference type="Proteomes" id="UP001209878">
    <property type="component" value="Unassembled WGS sequence"/>
</dbReference>
<gene>
    <name evidence="1" type="ORF">NP493_2217g00000</name>
</gene>
<organism evidence="1 2">
    <name type="scientific">Ridgeia piscesae</name>
    <name type="common">Tubeworm</name>
    <dbReference type="NCBI Taxonomy" id="27915"/>
    <lineage>
        <taxon>Eukaryota</taxon>
        <taxon>Metazoa</taxon>
        <taxon>Spiralia</taxon>
        <taxon>Lophotrochozoa</taxon>
        <taxon>Annelida</taxon>
        <taxon>Polychaeta</taxon>
        <taxon>Sedentaria</taxon>
        <taxon>Canalipalpata</taxon>
        <taxon>Sabellida</taxon>
        <taxon>Siboglinidae</taxon>
        <taxon>Ridgeia</taxon>
    </lineage>
</organism>
<comment type="caution">
    <text evidence="1">The sequence shown here is derived from an EMBL/GenBank/DDBJ whole genome shotgun (WGS) entry which is preliminary data.</text>
</comment>
<name>A0AAD9JJF9_RIDPI</name>